<dbReference type="Proteomes" id="UP000295726">
    <property type="component" value="Unassembled WGS sequence"/>
</dbReference>
<evidence type="ECO:0000256" key="3">
    <source>
        <dbReference type="ARBA" id="ARBA00022475"/>
    </source>
</evidence>
<feature type="domain" description="ABC transporter" evidence="10">
    <location>
        <begin position="8"/>
        <end position="243"/>
    </location>
</feature>
<evidence type="ECO:0000256" key="7">
    <source>
        <dbReference type="ARBA" id="ARBA00022840"/>
    </source>
</evidence>
<evidence type="ECO:0000256" key="1">
    <source>
        <dbReference type="ARBA" id="ARBA00004202"/>
    </source>
</evidence>
<dbReference type="AlphaFoldDB" id="A0A4R3K5K6"/>
<dbReference type="OrthoDB" id="9771863at2"/>
<dbReference type="SUPFAM" id="SSF52540">
    <property type="entry name" value="P-loop containing nucleoside triphosphate hydrolases"/>
    <property type="match status" value="2"/>
</dbReference>
<dbReference type="InterPro" id="IPR003593">
    <property type="entry name" value="AAA+_ATPase"/>
</dbReference>
<keyword evidence="12" id="KW-1185">Reference proteome</keyword>
<sequence>MAGNDVILSLKHISKSYPGVQALDDVSIDFYKGEIHCIIGENGAGKSTFIKMASGANEPDSGTIEFEGCVYNTMSPKLSKELGIEVVYQEFNLAEDLSVAENMYLGNRLDKCGVFQAKTVEKRAAEVFERIKVNIDCKKAVKDLSVSYMQFVEIAKALAKNLKVLILDEPTAPLTEDEVDKLLDVVLDLKEQGYTIIYISHRLPELFRIGDRVTVLRDGKKIITEDMKNMDTDKLITYMVGRKMSFEYPKRNHEIGEVIFEAQHVTSDKVNNISFKVRAGEILGIGGLVGAGRTELLRAIFGADIMLSGAVYLKGEKLEIRHPADAVAKGMGFVTEDRKRQGLLLEDSICHNISLAILKKISRLGVVDIKREQKYAEKEKDLLRIKTPTLEAPANSLSGGNQQKVVLAKWLAADCRIIFMDEPTRGVDVGAKQEIYKLMNELAEQGIAIVIVSSEMEELMGMSERIMVMHEGKSTGELRKSEFSEETVMQYASGLV</sequence>
<dbReference type="EMBL" id="SLZZ01000013">
    <property type="protein sequence ID" value="TCS78086.1"/>
    <property type="molecule type" value="Genomic_DNA"/>
</dbReference>
<evidence type="ECO:0000256" key="9">
    <source>
        <dbReference type="ARBA" id="ARBA00023136"/>
    </source>
</evidence>
<protein>
    <submittedName>
        <fullName evidence="11">Monosaccharide ABC transporter ATP-binding protein (CUT2 family)</fullName>
    </submittedName>
</protein>
<dbReference type="RefSeq" id="WP_132381563.1">
    <property type="nucleotide sequence ID" value="NZ_DAISCH010000029.1"/>
</dbReference>
<feature type="domain" description="ABC transporter" evidence="10">
    <location>
        <begin position="250"/>
        <end position="496"/>
    </location>
</feature>
<dbReference type="InterPro" id="IPR003439">
    <property type="entry name" value="ABC_transporter-like_ATP-bd"/>
</dbReference>
<evidence type="ECO:0000259" key="10">
    <source>
        <dbReference type="PROSITE" id="PS50893"/>
    </source>
</evidence>
<keyword evidence="5" id="KW-0677">Repeat</keyword>
<dbReference type="InterPro" id="IPR050107">
    <property type="entry name" value="ABC_carbohydrate_import_ATPase"/>
</dbReference>
<evidence type="ECO:0000313" key="11">
    <source>
        <dbReference type="EMBL" id="TCS78086.1"/>
    </source>
</evidence>
<gene>
    <name evidence="11" type="ORF">EDD59_11345</name>
</gene>
<evidence type="ECO:0000256" key="8">
    <source>
        <dbReference type="ARBA" id="ARBA00022967"/>
    </source>
</evidence>
<keyword evidence="3" id="KW-1003">Cell membrane</keyword>
<dbReference type="Gene3D" id="3.40.50.300">
    <property type="entry name" value="P-loop containing nucleotide triphosphate hydrolases"/>
    <property type="match status" value="2"/>
</dbReference>
<dbReference type="GO" id="GO:0005886">
    <property type="term" value="C:plasma membrane"/>
    <property type="evidence" value="ECO:0007669"/>
    <property type="project" value="UniProtKB-SubCell"/>
</dbReference>
<dbReference type="FunFam" id="3.40.50.300:FF:000127">
    <property type="entry name" value="Ribose import ATP-binding protein RbsA"/>
    <property type="match status" value="1"/>
</dbReference>
<reference evidence="11 12" key="1">
    <citation type="submission" date="2019-03" db="EMBL/GenBank/DDBJ databases">
        <title>Genomic Encyclopedia of Type Strains, Phase IV (KMG-IV): sequencing the most valuable type-strain genomes for metagenomic binning, comparative biology and taxonomic classification.</title>
        <authorList>
            <person name="Goeker M."/>
        </authorList>
    </citation>
    <scope>NUCLEOTIDE SEQUENCE [LARGE SCALE GENOMIC DNA]</scope>
    <source>
        <strain evidence="11 12">DSM 29489</strain>
    </source>
</reference>
<evidence type="ECO:0000256" key="4">
    <source>
        <dbReference type="ARBA" id="ARBA00022597"/>
    </source>
</evidence>
<name>A0A4R3K5K6_9FIRM</name>
<organism evidence="11 12">
    <name type="scientific">Muricomes intestini</name>
    <dbReference type="NCBI Taxonomy" id="1796634"/>
    <lineage>
        <taxon>Bacteria</taxon>
        <taxon>Bacillati</taxon>
        <taxon>Bacillota</taxon>
        <taxon>Clostridia</taxon>
        <taxon>Lachnospirales</taxon>
        <taxon>Lachnospiraceae</taxon>
        <taxon>Muricomes</taxon>
    </lineage>
</organism>
<evidence type="ECO:0000256" key="6">
    <source>
        <dbReference type="ARBA" id="ARBA00022741"/>
    </source>
</evidence>
<evidence type="ECO:0000256" key="2">
    <source>
        <dbReference type="ARBA" id="ARBA00022448"/>
    </source>
</evidence>
<dbReference type="PANTHER" id="PTHR43790">
    <property type="entry name" value="CARBOHYDRATE TRANSPORT ATP-BINDING PROTEIN MG119-RELATED"/>
    <property type="match status" value="1"/>
</dbReference>
<dbReference type="PROSITE" id="PS50893">
    <property type="entry name" value="ABC_TRANSPORTER_2"/>
    <property type="match status" value="2"/>
</dbReference>
<keyword evidence="8" id="KW-1278">Translocase</keyword>
<dbReference type="InterPro" id="IPR017871">
    <property type="entry name" value="ABC_transporter-like_CS"/>
</dbReference>
<keyword evidence="7 11" id="KW-0067">ATP-binding</keyword>
<evidence type="ECO:0000256" key="5">
    <source>
        <dbReference type="ARBA" id="ARBA00022737"/>
    </source>
</evidence>
<proteinExistence type="predicted"/>
<dbReference type="PANTHER" id="PTHR43790:SF3">
    <property type="entry name" value="D-ALLOSE IMPORT ATP-BINDING PROTEIN ALSA-RELATED"/>
    <property type="match status" value="1"/>
</dbReference>
<comment type="subcellular location">
    <subcellularLocation>
        <location evidence="1">Cell membrane</location>
        <topology evidence="1">Peripheral membrane protein</topology>
    </subcellularLocation>
</comment>
<dbReference type="GO" id="GO:0016887">
    <property type="term" value="F:ATP hydrolysis activity"/>
    <property type="evidence" value="ECO:0007669"/>
    <property type="project" value="InterPro"/>
</dbReference>
<keyword evidence="4" id="KW-0762">Sugar transport</keyword>
<dbReference type="CDD" id="cd03215">
    <property type="entry name" value="ABC_Carb_Monos_II"/>
    <property type="match status" value="1"/>
</dbReference>
<dbReference type="PROSITE" id="PS00211">
    <property type="entry name" value="ABC_TRANSPORTER_1"/>
    <property type="match status" value="1"/>
</dbReference>
<accession>A0A4R3K5K6</accession>
<keyword evidence="2" id="KW-0813">Transport</keyword>
<dbReference type="SMART" id="SM00382">
    <property type="entry name" value="AAA"/>
    <property type="match status" value="2"/>
</dbReference>
<dbReference type="CDD" id="cd03216">
    <property type="entry name" value="ABC_Carb_Monos_I"/>
    <property type="match status" value="1"/>
</dbReference>
<dbReference type="InterPro" id="IPR027417">
    <property type="entry name" value="P-loop_NTPase"/>
</dbReference>
<comment type="caution">
    <text evidence="11">The sequence shown here is derived from an EMBL/GenBank/DDBJ whole genome shotgun (WGS) entry which is preliminary data.</text>
</comment>
<dbReference type="GO" id="GO:0005524">
    <property type="term" value="F:ATP binding"/>
    <property type="evidence" value="ECO:0007669"/>
    <property type="project" value="UniProtKB-KW"/>
</dbReference>
<dbReference type="Pfam" id="PF00005">
    <property type="entry name" value="ABC_tran"/>
    <property type="match status" value="2"/>
</dbReference>
<keyword evidence="9" id="KW-0472">Membrane</keyword>
<evidence type="ECO:0000313" key="12">
    <source>
        <dbReference type="Proteomes" id="UP000295726"/>
    </source>
</evidence>
<keyword evidence="6" id="KW-0547">Nucleotide-binding</keyword>